<evidence type="ECO:0000256" key="10">
    <source>
        <dbReference type="ARBA" id="ARBA00031778"/>
    </source>
</evidence>
<keyword evidence="17" id="KW-1185">Reference proteome</keyword>
<keyword evidence="5" id="KW-0479">Metal-binding</keyword>
<keyword evidence="6 16" id="KW-0223">Dioxygenase</keyword>
<dbReference type="InterPro" id="IPR038492">
    <property type="entry name" value="GBBH-like_N_sf"/>
</dbReference>
<dbReference type="CDD" id="cd00250">
    <property type="entry name" value="CAS_like"/>
    <property type="match status" value="1"/>
</dbReference>
<dbReference type="InterPro" id="IPR003819">
    <property type="entry name" value="TauD/TfdA-like"/>
</dbReference>
<feature type="domain" description="Gamma-butyrobetaine hydroxylase-like N-terminal" evidence="15">
    <location>
        <begin position="11"/>
        <end position="93"/>
    </location>
</feature>
<dbReference type="GO" id="GO:0050353">
    <property type="term" value="F:trimethyllysine dioxygenase activity"/>
    <property type="evidence" value="ECO:0007669"/>
    <property type="project" value="UniProtKB-EC"/>
</dbReference>
<dbReference type="Gene3D" id="3.30.2020.30">
    <property type="match status" value="1"/>
</dbReference>
<evidence type="ECO:0000313" key="16">
    <source>
        <dbReference type="EMBL" id="MDY0881666.1"/>
    </source>
</evidence>
<gene>
    <name evidence="16" type="ORF">SMD27_02310</name>
</gene>
<keyword evidence="8" id="KW-0408">Iron</keyword>
<dbReference type="RefSeq" id="WP_320506721.1">
    <property type="nucleotide sequence ID" value="NZ_JAXCLW010000001.1"/>
</dbReference>
<accession>A0ABU5E670</accession>
<dbReference type="Pfam" id="PF06155">
    <property type="entry name" value="GBBH-like_N"/>
    <property type="match status" value="1"/>
</dbReference>
<dbReference type="PANTHER" id="PTHR10696">
    <property type="entry name" value="GAMMA-BUTYROBETAINE HYDROXYLASE-RELATED"/>
    <property type="match status" value="1"/>
</dbReference>
<evidence type="ECO:0000313" key="17">
    <source>
        <dbReference type="Proteomes" id="UP001279642"/>
    </source>
</evidence>
<dbReference type="NCBIfam" id="TIGR02410">
    <property type="entry name" value="carnitine_TMLD"/>
    <property type="match status" value="1"/>
</dbReference>
<evidence type="ECO:0000256" key="9">
    <source>
        <dbReference type="ARBA" id="ARBA00030363"/>
    </source>
</evidence>
<dbReference type="InterPro" id="IPR012776">
    <property type="entry name" value="Trimethyllysine_dOase"/>
</dbReference>
<comment type="caution">
    <text evidence="16">The sequence shown here is derived from an EMBL/GenBank/DDBJ whole genome shotgun (WGS) entry which is preliminary data.</text>
</comment>
<feature type="domain" description="TauD/TfdA-like" evidence="14">
    <location>
        <begin position="121"/>
        <end position="357"/>
    </location>
</feature>
<evidence type="ECO:0000256" key="5">
    <source>
        <dbReference type="ARBA" id="ARBA00022723"/>
    </source>
</evidence>
<evidence type="ECO:0000256" key="3">
    <source>
        <dbReference type="ARBA" id="ARBA00008654"/>
    </source>
</evidence>
<evidence type="ECO:0000256" key="11">
    <source>
        <dbReference type="ARBA" id="ARBA00032283"/>
    </source>
</evidence>
<dbReference type="EC" id="1.14.11.8" evidence="4"/>
<evidence type="ECO:0000256" key="8">
    <source>
        <dbReference type="ARBA" id="ARBA00023004"/>
    </source>
</evidence>
<dbReference type="SUPFAM" id="SSF51197">
    <property type="entry name" value="Clavaminate synthase-like"/>
    <property type="match status" value="1"/>
</dbReference>
<dbReference type="InterPro" id="IPR050411">
    <property type="entry name" value="AlphaKG_dependent_hydroxylases"/>
</dbReference>
<organism evidence="16 17">
    <name type="scientific">Dongia soli</name>
    <dbReference type="NCBI Taxonomy" id="600628"/>
    <lineage>
        <taxon>Bacteria</taxon>
        <taxon>Pseudomonadati</taxon>
        <taxon>Pseudomonadota</taxon>
        <taxon>Alphaproteobacteria</taxon>
        <taxon>Rhodospirillales</taxon>
        <taxon>Dongiaceae</taxon>
        <taxon>Dongia</taxon>
    </lineage>
</organism>
<evidence type="ECO:0000256" key="12">
    <source>
        <dbReference type="ARBA" id="ARBA00046008"/>
    </source>
</evidence>
<evidence type="ECO:0000259" key="15">
    <source>
        <dbReference type="Pfam" id="PF06155"/>
    </source>
</evidence>
<name>A0ABU5E670_9PROT</name>
<dbReference type="InterPro" id="IPR042098">
    <property type="entry name" value="TauD-like_sf"/>
</dbReference>
<sequence length="378" mass="43013">MTALLRGATLKGRDVELNWSDGEPGLALSLFWLRDHCQLPQSHHPETRQRLHDTFKIPTAIAAQAVGLEDNGRVLRIDWAGEDHVSRYDANFLAALRRDPDVLPIRRRTWDRDIIARATLQVPYEDFLKDDAVLKDYLEKVESYGFAFVEGVPGTPEATRAVAKRIAYIRETIFGGYWDFTANMEHKDTAYTSMAIGPHTDGTYAFDAPGYQMFHCLAADCTGGENVLIDGFMIAEIMKRDHPADYKLLTEIAIPGQYLDHENGIHLMARRPLFRLNDAGQLAQVSYNNHDRAPFTLSLSQQTAFYRALTTFAQLCADETLHYRRRLLPGSVLLFDNWRVLHARDAYTGYRRLAGVYLNKEDVESRLRVLRIKAGEPV</sequence>
<evidence type="ECO:0000256" key="4">
    <source>
        <dbReference type="ARBA" id="ARBA00012267"/>
    </source>
</evidence>
<dbReference type="EMBL" id="JAXCLW010000001">
    <property type="protein sequence ID" value="MDY0881666.1"/>
    <property type="molecule type" value="Genomic_DNA"/>
</dbReference>
<protein>
    <recommendedName>
        <fullName evidence="4">trimethyllysine dioxygenase</fullName>
        <ecNumber evidence="4">1.14.11.8</ecNumber>
    </recommendedName>
    <alternativeName>
        <fullName evidence="10">Epsilon-trimethyllysine 2-oxoglutarate dioxygenase</fullName>
    </alternativeName>
    <alternativeName>
        <fullName evidence="9">TML hydroxylase</fullName>
    </alternativeName>
    <alternativeName>
        <fullName evidence="11">TML-alpha-ketoglutarate dioxygenase</fullName>
    </alternativeName>
</protein>
<comment type="cofactor">
    <cofactor evidence="2">
        <name>L-ascorbate</name>
        <dbReference type="ChEBI" id="CHEBI:38290"/>
    </cofactor>
</comment>
<comment type="cofactor">
    <cofactor evidence="1">
        <name>Fe(2+)</name>
        <dbReference type="ChEBI" id="CHEBI:29033"/>
    </cofactor>
</comment>
<comment type="catalytic activity">
    <reaction evidence="13">
        <text>N(6),N(6),N(6)-trimethyl-L-lysine + 2-oxoglutarate + O2 = (3S)-3-hydroxy-N(6),N(6),N(6)-trimethyl-L-lysine + succinate + CO2</text>
        <dbReference type="Rhea" id="RHEA:14181"/>
        <dbReference type="ChEBI" id="CHEBI:15379"/>
        <dbReference type="ChEBI" id="CHEBI:16526"/>
        <dbReference type="ChEBI" id="CHEBI:16810"/>
        <dbReference type="ChEBI" id="CHEBI:30031"/>
        <dbReference type="ChEBI" id="CHEBI:58100"/>
        <dbReference type="ChEBI" id="CHEBI:141499"/>
        <dbReference type="EC" id="1.14.11.8"/>
    </reaction>
</comment>
<evidence type="ECO:0000259" key="14">
    <source>
        <dbReference type="Pfam" id="PF02668"/>
    </source>
</evidence>
<evidence type="ECO:0000256" key="13">
    <source>
        <dbReference type="ARBA" id="ARBA00049334"/>
    </source>
</evidence>
<evidence type="ECO:0000256" key="1">
    <source>
        <dbReference type="ARBA" id="ARBA00001954"/>
    </source>
</evidence>
<dbReference type="PANTHER" id="PTHR10696:SF51">
    <property type="entry name" value="TRIMETHYLLYSINE DIOXYGENASE, MITOCHONDRIAL"/>
    <property type="match status" value="1"/>
</dbReference>
<proteinExistence type="inferred from homology"/>
<dbReference type="InterPro" id="IPR010376">
    <property type="entry name" value="GBBH-like_N"/>
</dbReference>
<comment type="similarity">
    <text evidence="3">Belongs to the gamma-BBH/TMLD family.</text>
</comment>
<reference evidence="16 17" key="1">
    <citation type="journal article" date="2016" name="Antonie Van Leeuwenhoek">
        <title>Dongia soli sp. nov., isolated from soil from Dokdo, Korea.</title>
        <authorList>
            <person name="Kim D.U."/>
            <person name="Lee H."/>
            <person name="Kim H."/>
            <person name="Kim S.G."/>
            <person name="Ka J.O."/>
        </authorList>
    </citation>
    <scope>NUCLEOTIDE SEQUENCE [LARGE SCALE GENOMIC DNA]</scope>
    <source>
        <strain evidence="16 17">D78</strain>
    </source>
</reference>
<keyword evidence="7 16" id="KW-0560">Oxidoreductase</keyword>
<comment type="function">
    <text evidence="12">Converts trimethyllysine (TML) into hydroxytrimethyllysine (HTML).</text>
</comment>
<evidence type="ECO:0000256" key="6">
    <source>
        <dbReference type="ARBA" id="ARBA00022964"/>
    </source>
</evidence>
<evidence type="ECO:0000256" key="7">
    <source>
        <dbReference type="ARBA" id="ARBA00023002"/>
    </source>
</evidence>
<dbReference type="Pfam" id="PF02668">
    <property type="entry name" value="TauD"/>
    <property type="match status" value="1"/>
</dbReference>
<dbReference type="Proteomes" id="UP001279642">
    <property type="component" value="Unassembled WGS sequence"/>
</dbReference>
<evidence type="ECO:0000256" key="2">
    <source>
        <dbReference type="ARBA" id="ARBA00001961"/>
    </source>
</evidence>
<dbReference type="Gene3D" id="3.60.130.10">
    <property type="entry name" value="Clavaminate synthase-like"/>
    <property type="match status" value="1"/>
</dbReference>